<feature type="region of interest" description="Disordered" evidence="1">
    <location>
        <begin position="24"/>
        <end position="43"/>
    </location>
</feature>
<keyword evidence="3" id="KW-1185">Reference proteome</keyword>
<evidence type="ECO:0000313" key="2">
    <source>
        <dbReference type="EMBL" id="KYO45093.1"/>
    </source>
</evidence>
<dbReference type="EMBL" id="AKHW03000635">
    <property type="protein sequence ID" value="KYO45093.1"/>
    <property type="molecule type" value="Genomic_DNA"/>
</dbReference>
<proteinExistence type="predicted"/>
<gene>
    <name evidence="2" type="ORF">Y1Q_0007389</name>
</gene>
<feature type="compositionally biased region" description="Polar residues" evidence="1">
    <location>
        <begin position="24"/>
        <end position="36"/>
    </location>
</feature>
<protein>
    <submittedName>
        <fullName evidence="2">Uncharacterized protein</fullName>
    </submittedName>
</protein>
<dbReference type="AlphaFoldDB" id="A0A151P7T9"/>
<sequence length="90" mass="9994">MKDRSGERSCLKYFYRLEINSGLGNTRPTFPSQADPASNPHYNPGYAGVVLQVQELNKRRETTFTQTLVSGTVKESSRTQEGGEAIKGLK</sequence>
<accession>A0A151P7T9</accession>
<dbReference type="Proteomes" id="UP000050525">
    <property type="component" value="Unassembled WGS sequence"/>
</dbReference>
<reference evidence="2 3" key="1">
    <citation type="journal article" date="2012" name="Genome Biol.">
        <title>Sequencing three crocodilian genomes to illuminate the evolution of archosaurs and amniotes.</title>
        <authorList>
            <person name="St John J.A."/>
            <person name="Braun E.L."/>
            <person name="Isberg S.R."/>
            <person name="Miles L.G."/>
            <person name="Chong A.Y."/>
            <person name="Gongora J."/>
            <person name="Dalzell P."/>
            <person name="Moran C."/>
            <person name="Bed'hom B."/>
            <person name="Abzhanov A."/>
            <person name="Burgess S.C."/>
            <person name="Cooksey A.M."/>
            <person name="Castoe T.A."/>
            <person name="Crawford N.G."/>
            <person name="Densmore L.D."/>
            <person name="Drew J.C."/>
            <person name="Edwards S.V."/>
            <person name="Faircloth B.C."/>
            <person name="Fujita M.K."/>
            <person name="Greenwold M.J."/>
            <person name="Hoffmann F.G."/>
            <person name="Howard J.M."/>
            <person name="Iguchi T."/>
            <person name="Janes D.E."/>
            <person name="Khan S.Y."/>
            <person name="Kohno S."/>
            <person name="de Koning A.J."/>
            <person name="Lance S.L."/>
            <person name="McCarthy F.M."/>
            <person name="McCormack J.E."/>
            <person name="Merchant M.E."/>
            <person name="Peterson D.G."/>
            <person name="Pollock D.D."/>
            <person name="Pourmand N."/>
            <person name="Raney B.J."/>
            <person name="Roessler K.A."/>
            <person name="Sanford J.R."/>
            <person name="Sawyer R.H."/>
            <person name="Schmidt C.J."/>
            <person name="Triplett E.W."/>
            <person name="Tuberville T.D."/>
            <person name="Venegas-Anaya M."/>
            <person name="Howard J.T."/>
            <person name="Jarvis E.D."/>
            <person name="Guillette L.J.Jr."/>
            <person name="Glenn T.C."/>
            <person name="Green R.E."/>
            <person name="Ray D.A."/>
        </authorList>
    </citation>
    <scope>NUCLEOTIDE SEQUENCE [LARGE SCALE GENOMIC DNA]</scope>
    <source>
        <strain evidence="2">KSC_2009_1</strain>
    </source>
</reference>
<evidence type="ECO:0000313" key="3">
    <source>
        <dbReference type="Proteomes" id="UP000050525"/>
    </source>
</evidence>
<feature type="region of interest" description="Disordered" evidence="1">
    <location>
        <begin position="70"/>
        <end position="90"/>
    </location>
</feature>
<comment type="caution">
    <text evidence="2">The sequence shown here is derived from an EMBL/GenBank/DDBJ whole genome shotgun (WGS) entry which is preliminary data.</text>
</comment>
<name>A0A151P7T9_ALLMI</name>
<organism evidence="2 3">
    <name type="scientific">Alligator mississippiensis</name>
    <name type="common">American alligator</name>
    <dbReference type="NCBI Taxonomy" id="8496"/>
    <lineage>
        <taxon>Eukaryota</taxon>
        <taxon>Metazoa</taxon>
        <taxon>Chordata</taxon>
        <taxon>Craniata</taxon>
        <taxon>Vertebrata</taxon>
        <taxon>Euteleostomi</taxon>
        <taxon>Archelosauria</taxon>
        <taxon>Archosauria</taxon>
        <taxon>Crocodylia</taxon>
        <taxon>Alligatoridae</taxon>
        <taxon>Alligatorinae</taxon>
        <taxon>Alligator</taxon>
    </lineage>
</organism>
<evidence type="ECO:0000256" key="1">
    <source>
        <dbReference type="SAM" id="MobiDB-lite"/>
    </source>
</evidence>